<gene>
    <name evidence="1" type="ORF">Csa_3G004520</name>
</gene>
<evidence type="ECO:0000313" key="1">
    <source>
        <dbReference type="EMBL" id="KGN55686.1"/>
    </source>
</evidence>
<dbReference type="Pfam" id="PF05553">
    <property type="entry name" value="DUF761"/>
    <property type="match status" value="1"/>
</dbReference>
<reference evidence="1 2" key="4">
    <citation type="journal article" date="2011" name="BMC Genomics">
        <title>RNA-Seq improves annotation of protein-coding genes in the cucumber genome.</title>
        <authorList>
            <person name="Li Z."/>
            <person name="Zhang Z."/>
            <person name="Yan P."/>
            <person name="Huang S."/>
            <person name="Fei Z."/>
            <person name="Lin K."/>
        </authorList>
    </citation>
    <scope>NUCLEOTIDE SEQUENCE [LARGE SCALE GENOMIC DNA]</scope>
    <source>
        <strain evidence="2">cv. 9930</strain>
    </source>
</reference>
<dbReference type="Proteomes" id="UP000029981">
    <property type="component" value="Chromosome 3"/>
</dbReference>
<evidence type="ECO:0000313" key="2">
    <source>
        <dbReference type="Proteomes" id="UP000029981"/>
    </source>
</evidence>
<dbReference type="InterPro" id="IPR008480">
    <property type="entry name" value="DUF761_pln"/>
</dbReference>
<protein>
    <submittedName>
        <fullName evidence="1">Uncharacterized protein</fullName>
    </submittedName>
</protein>
<reference evidence="1 2" key="1">
    <citation type="journal article" date="2009" name="Nat. Genet.">
        <title>The genome of the cucumber, Cucumis sativus L.</title>
        <authorList>
            <person name="Huang S."/>
            <person name="Li R."/>
            <person name="Zhang Z."/>
            <person name="Li L."/>
            <person name="Gu X."/>
            <person name="Fan W."/>
            <person name="Lucas W.J."/>
            <person name="Wang X."/>
            <person name="Xie B."/>
            <person name="Ni P."/>
            <person name="Ren Y."/>
            <person name="Zhu H."/>
            <person name="Li J."/>
            <person name="Lin K."/>
            <person name="Jin W."/>
            <person name="Fei Z."/>
            <person name="Li G."/>
            <person name="Staub J."/>
            <person name="Kilian A."/>
            <person name="van der Vossen E.A."/>
            <person name="Wu Y."/>
            <person name="Guo J."/>
            <person name="He J."/>
            <person name="Jia Z."/>
            <person name="Ren Y."/>
            <person name="Tian G."/>
            <person name="Lu Y."/>
            <person name="Ruan J."/>
            <person name="Qian W."/>
            <person name="Wang M."/>
            <person name="Huang Q."/>
            <person name="Li B."/>
            <person name="Xuan Z."/>
            <person name="Cao J."/>
            <person name="Asan"/>
            <person name="Wu Z."/>
            <person name="Zhang J."/>
            <person name="Cai Q."/>
            <person name="Bai Y."/>
            <person name="Zhao B."/>
            <person name="Han Y."/>
            <person name="Li Y."/>
            <person name="Li X."/>
            <person name="Wang S."/>
            <person name="Shi Q."/>
            <person name="Liu S."/>
            <person name="Cho W.K."/>
            <person name="Kim J.Y."/>
            <person name="Xu Y."/>
            <person name="Heller-Uszynska K."/>
            <person name="Miao H."/>
            <person name="Cheng Z."/>
            <person name="Zhang S."/>
            <person name="Wu J."/>
            <person name="Yang Y."/>
            <person name="Kang H."/>
            <person name="Li M."/>
            <person name="Liang H."/>
            <person name="Ren X."/>
            <person name="Shi Z."/>
            <person name="Wen M."/>
            <person name="Jian M."/>
            <person name="Yang H."/>
            <person name="Zhang G."/>
            <person name="Yang Z."/>
            <person name="Chen R."/>
            <person name="Liu S."/>
            <person name="Li J."/>
            <person name="Ma L."/>
            <person name="Liu H."/>
            <person name="Zhou Y."/>
            <person name="Zhao J."/>
            <person name="Fang X."/>
            <person name="Li G."/>
            <person name="Fang L."/>
            <person name="Li Y."/>
            <person name="Liu D."/>
            <person name="Zheng H."/>
            <person name="Zhang Y."/>
            <person name="Qin N."/>
            <person name="Li Z."/>
            <person name="Yang G."/>
            <person name="Yang S."/>
            <person name="Bolund L."/>
            <person name="Kristiansen K."/>
            <person name="Zheng H."/>
            <person name="Li S."/>
            <person name="Zhang X."/>
            <person name="Yang H."/>
            <person name="Wang J."/>
            <person name="Sun R."/>
            <person name="Zhang B."/>
            <person name="Jiang S."/>
            <person name="Wang J."/>
            <person name="Du Y."/>
            <person name="Li S."/>
        </authorList>
    </citation>
    <scope>NUCLEOTIDE SEQUENCE [LARGE SCALE GENOMIC DNA]</scope>
    <source>
        <strain evidence="2">cv. 9930</strain>
    </source>
</reference>
<accession>A0A0A0L6A3</accession>
<name>A0A0A0L6A3_CUCSA</name>
<reference evidence="1 2" key="2">
    <citation type="journal article" date="2009" name="PLoS ONE">
        <title>An integrated genetic and cytogenetic map of the cucumber genome.</title>
        <authorList>
            <person name="Ren Y."/>
            <person name="Zhang Z."/>
            <person name="Liu J."/>
            <person name="Staub J.E."/>
            <person name="Han Y."/>
            <person name="Cheng Z."/>
            <person name="Li X."/>
            <person name="Lu J."/>
            <person name="Miao H."/>
            <person name="Kang H."/>
            <person name="Xie B."/>
            <person name="Gu X."/>
            <person name="Wang X."/>
            <person name="Du Y."/>
            <person name="Jin W."/>
            <person name="Huang S."/>
        </authorList>
    </citation>
    <scope>NUCLEOTIDE SEQUENCE [LARGE SCALE GENOMIC DNA]</scope>
    <source>
        <strain evidence="2">cv. 9930</strain>
    </source>
</reference>
<dbReference type="EMBL" id="CM002924">
    <property type="protein sequence ID" value="KGN55686.1"/>
    <property type="molecule type" value="Genomic_DNA"/>
</dbReference>
<dbReference type="AlphaFoldDB" id="A0A0A0L6A3"/>
<sequence>MALRLEETLNKLKAFLRLCLLLRRRSIYRTRNVLEDDQTARNLERDSSSRYESCEEFEDDVDHRAEIFIENFRRQLRLERQISLQLRLYGVNNNSFETDYEEILPPPPPPPPIV</sequence>
<reference evidence="1 2" key="3">
    <citation type="journal article" date="2010" name="BMC Genomics">
        <title>Transcriptome sequencing and comparative analysis of cucumber flowers with different sex types.</title>
        <authorList>
            <person name="Guo S."/>
            <person name="Zheng Y."/>
            <person name="Joung J.G."/>
            <person name="Liu S."/>
            <person name="Zhang Z."/>
            <person name="Crasta O.R."/>
            <person name="Sobral B.W."/>
            <person name="Xu Y."/>
            <person name="Huang S."/>
            <person name="Fei Z."/>
        </authorList>
    </citation>
    <scope>NUCLEOTIDE SEQUENCE [LARGE SCALE GENOMIC DNA]</scope>
    <source>
        <strain evidence="2">cv. 9930</strain>
    </source>
</reference>
<keyword evidence="2" id="KW-1185">Reference proteome</keyword>
<organism evidence="1 2">
    <name type="scientific">Cucumis sativus</name>
    <name type="common">Cucumber</name>
    <dbReference type="NCBI Taxonomy" id="3659"/>
    <lineage>
        <taxon>Eukaryota</taxon>
        <taxon>Viridiplantae</taxon>
        <taxon>Streptophyta</taxon>
        <taxon>Embryophyta</taxon>
        <taxon>Tracheophyta</taxon>
        <taxon>Spermatophyta</taxon>
        <taxon>Magnoliopsida</taxon>
        <taxon>eudicotyledons</taxon>
        <taxon>Gunneridae</taxon>
        <taxon>Pentapetalae</taxon>
        <taxon>rosids</taxon>
        <taxon>fabids</taxon>
        <taxon>Cucurbitales</taxon>
        <taxon>Cucurbitaceae</taxon>
        <taxon>Benincaseae</taxon>
        <taxon>Cucumis</taxon>
    </lineage>
</organism>
<dbReference type="Gramene" id="KGN55686">
    <property type="protein sequence ID" value="KGN55686"/>
    <property type="gene ID" value="Csa_3G004520"/>
</dbReference>
<proteinExistence type="predicted"/>